<dbReference type="Pfam" id="PF02536">
    <property type="entry name" value="mTERF"/>
    <property type="match status" value="1"/>
</dbReference>
<dbReference type="FunFam" id="1.25.70.10:FF:000001">
    <property type="entry name" value="Mitochondrial transcription termination factor-like"/>
    <property type="match status" value="1"/>
</dbReference>
<evidence type="ECO:0000313" key="4">
    <source>
        <dbReference type="EnsemblPlants" id="AET6Gv20039100.4"/>
    </source>
</evidence>
<evidence type="ECO:0000313" key="5">
    <source>
        <dbReference type="Proteomes" id="UP000015105"/>
    </source>
</evidence>
<keyword evidence="2" id="KW-0806">Transcription termination</keyword>
<dbReference type="STRING" id="200361.A0A453MQY4"/>
<keyword evidence="2" id="KW-0805">Transcription regulation</keyword>
<organism evidence="4 5">
    <name type="scientific">Aegilops tauschii subsp. strangulata</name>
    <name type="common">Goatgrass</name>
    <dbReference type="NCBI Taxonomy" id="200361"/>
    <lineage>
        <taxon>Eukaryota</taxon>
        <taxon>Viridiplantae</taxon>
        <taxon>Streptophyta</taxon>
        <taxon>Embryophyta</taxon>
        <taxon>Tracheophyta</taxon>
        <taxon>Spermatophyta</taxon>
        <taxon>Magnoliopsida</taxon>
        <taxon>Liliopsida</taxon>
        <taxon>Poales</taxon>
        <taxon>Poaceae</taxon>
        <taxon>BOP clade</taxon>
        <taxon>Pooideae</taxon>
        <taxon>Triticodae</taxon>
        <taxon>Triticeae</taxon>
        <taxon>Triticinae</taxon>
        <taxon>Aegilops</taxon>
    </lineage>
</organism>
<sequence length="411" mass="44879">SPIPSPPPPLLPQDPNPLAAGTGAAAMLRLRSCCIVARLISPPSASSIPPLHRLLSTTVPVPANPGFAVEEYLVDTCGLTRAQALKASAKLSHLKSPAKPDAVLAFLAGLGLSAADVAALVARDPKFLCAGVETTLSPIVVELTGLGLSPSDIARLLTLAANTHFRNKSVVSKVRYYLRLFGSVQEFLRALKHNHNLLSHNLETVVKRNVGLLQECTLGVCDIGKLCTTLPRMLTANVEQIRAMVASAERLGVPRGSGMFRQALRSVAFLSEEKIAARTDYLKKTFRWSDAEVGIAVSKGPVVLVSSKDLLKRRSEFLISEVGLEPAYIARHPSLLSYSLEGRLRPRYYVMKFLTENRLLKRHTCYYTFAKATEMEFLDKFICPYKEAAPHLAEDYAAACKGEVPTRFRFT</sequence>
<dbReference type="GO" id="GO:0006353">
    <property type="term" value="P:DNA-templated transcription termination"/>
    <property type="evidence" value="ECO:0007669"/>
    <property type="project" value="UniProtKB-KW"/>
</dbReference>
<keyword evidence="2" id="KW-0804">Transcription</keyword>
<keyword evidence="5" id="KW-1185">Reference proteome</keyword>
<dbReference type="Gene3D" id="1.25.70.10">
    <property type="entry name" value="Transcription termination factor 3, mitochondrial"/>
    <property type="match status" value="2"/>
</dbReference>
<reference evidence="4" key="5">
    <citation type="journal article" date="2021" name="G3 (Bethesda)">
        <title>Aegilops tauschii genome assembly Aet v5.0 features greater sequence contiguity and improved annotation.</title>
        <authorList>
            <person name="Wang L."/>
            <person name="Zhu T."/>
            <person name="Rodriguez J.C."/>
            <person name="Deal K.R."/>
            <person name="Dubcovsky J."/>
            <person name="McGuire P.E."/>
            <person name="Lux T."/>
            <person name="Spannagl M."/>
            <person name="Mayer K.F.X."/>
            <person name="Baldrich P."/>
            <person name="Meyers B.C."/>
            <person name="Huo N."/>
            <person name="Gu Y.Q."/>
            <person name="Zhou H."/>
            <person name="Devos K.M."/>
            <person name="Bennetzen J.L."/>
            <person name="Unver T."/>
            <person name="Budak H."/>
            <person name="Gulick P.J."/>
            <person name="Galiba G."/>
            <person name="Kalapos B."/>
            <person name="Nelson D.R."/>
            <person name="Li P."/>
            <person name="You F.M."/>
            <person name="Luo M.C."/>
            <person name="Dvorak J."/>
        </authorList>
    </citation>
    <scope>NUCLEOTIDE SEQUENCE [LARGE SCALE GENOMIC DNA]</scope>
    <source>
        <strain evidence="4">cv. AL8/78</strain>
    </source>
</reference>
<dbReference type="Proteomes" id="UP000015105">
    <property type="component" value="Chromosome 6D"/>
</dbReference>
<accession>A0A453MQY4</accession>
<dbReference type="InterPro" id="IPR038538">
    <property type="entry name" value="MTERF_sf"/>
</dbReference>
<dbReference type="PANTHER" id="PTHR13068">
    <property type="entry name" value="CGI-12 PROTEIN-RELATED"/>
    <property type="match status" value="1"/>
</dbReference>
<comment type="similarity">
    <text evidence="1">Belongs to the mTERF family.</text>
</comment>
<keyword evidence="3" id="KW-0809">Transit peptide</keyword>
<dbReference type="Gramene" id="AET6Gv20039100.3">
    <property type="protein sequence ID" value="AET6Gv20039100.3"/>
    <property type="gene ID" value="AET6Gv20039100"/>
</dbReference>
<reference evidence="5" key="1">
    <citation type="journal article" date="2014" name="Science">
        <title>Ancient hybridizations among the ancestral genomes of bread wheat.</title>
        <authorList>
            <consortium name="International Wheat Genome Sequencing Consortium,"/>
            <person name="Marcussen T."/>
            <person name="Sandve S.R."/>
            <person name="Heier L."/>
            <person name="Spannagl M."/>
            <person name="Pfeifer M."/>
            <person name="Jakobsen K.S."/>
            <person name="Wulff B.B."/>
            <person name="Steuernagel B."/>
            <person name="Mayer K.F."/>
            <person name="Olsen O.A."/>
        </authorList>
    </citation>
    <scope>NUCLEOTIDE SEQUENCE [LARGE SCALE GENOMIC DNA]</scope>
    <source>
        <strain evidence="5">cv. AL8/78</strain>
    </source>
</reference>
<dbReference type="AlphaFoldDB" id="A0A453MQY4"/>
<protein>
    <submittedName>
        <fullName evidence="4">Uncharacterized protein</fullName>
    </submittedName>
</protein>
<dbReference type="PANTHER" id="PTHR13068:SF149">
    <property type="entry name" value="LRP_ASNC FAMILY TRANSCRIPTIONAL REGULATOR"/>
    <property type="match status" value="1"/>
</dbReference>
<dbReference type="SMART" id="SM00733">
    <property type="entry name" value="Mterf"/>
    <property type="match status" value="5"/>
</dbReference>
<name>A0A453MQY4_AEGTS</name>
<proteinExistence type="inferred from homology"/>
<dbReference type="FunFam" id="1.25.70.10:FF:000016">
    <property type="entry name" value="Mitochondrial transcription termination factor-like"/>
    <property type="match status" value="1"/>
</dbReference>
<dbReference type="EnsemblPlants" id="AET6Gv20039100.3">
    <property type="protein sequence ID" value="AET6Gv20039100.3"/>
    <property type="gene ID" value="AET6Gv20039100"/>
</dbReference>
<dbReference type="EnsemblPlants" id="AET6Gv20039100.2">
    <property type="protein sequence ID" value="AET6Gv20039100.2"/>
    <property type="gene ID" value="AET6Gv20039100"/>
</dbReference>
<dbReference type="InterPro" id="IPR003690">
    <property type="entry name" value="MTERF"/>
</dbReference>
<reference evidence="4" key="3">
    <citation type="journal article" date="2017" name="Nature">
        <title>Genome sequence of the progenitor of the wheat D genome Aegilops tauschii.</title>
        <authorList>
            <person name="Luo M.C."/>
            <person name="Gu Y.Q."/>
            <person name="Puiu D."/>
            <person name="Wang H."/>
            <person name="Twardziok S.O."/>
            <person name="Deal K.R."/>
            <person name="Huo N."/>
            <person name="Zhu T."/>
            <person name="Wang L."/>
            <person name="Wang Y."/>
            <person name="McGuire P.E."/>
            <person name="Liu S."/>
            <person name="Long H."/>
            <person name="Ramasamy R.K."/>
            <person name="Rodriguez J.C."/>
            <person name="Van S.L."/>
            <person name="Yuan L."/>
            <person name="Wang Z."/>
            <person name="Xia Z."/>
            <person name="Xiao L."/>
            <person name="Anderson O.D."/>
            <person name="Ouyang S."/>
            <person name="Liang Y."/>
            <person name="Zimin A.V."/>
            <person name="Pertea G."/>
            <person name="Qi P."/>
            <person name="Bennetzen J.L."/>
            <person name="Dai X."/>
            <person name="Dawson M.W."/>
            <person name="Muller H.G."/>
            <person name="Kugler K."/>
            <person name="Rivarola-Duarte L."/>
            <person name="Spannagl M."/>
            <person name="Mayer K.F.X."/>
            <person name="Lu F.H."/>
            <person name="Bevan M.W."/>
            <person name="Leroy P."/>
            <person name="Li P."/>
            <person name="You F.M."/>
            <person name="Sun Q."/>
            <person name="Liu Z."/>
            <person name="Lyons E."/>
            <person name="Wicker T."/>
            <person name="Salzberg S.L."/>
            <person name="Devos K.M."/>
            <person name="Dvorak J."/>
        </authorList>
    </citation>
    <scope>NUCLEOTIDE SEQUENCE [LARGE SCALE GENOMIC DNA]</scope>
    <source>
        <strain evidence="4">cv. AL8/78</strain>
    </source>
</reference>
<dbReference type="Gramene" id="AET6Gv20039100.2">
    <property type="protein sequence ID" value="AET6Gv20039100.2"/>
    <property type="gene ID" value="AET6Gv20039100"/>
</dbReference>
<reference evidence="4" key="4">
    <citation type="submission" date="2019-03" db="UniProtKB">
        <authorList>
            <consortium name="EnsemblPlants"/>
        </authorList>
    </citation>
    <scope>IDENTIFICATION</scope>
</reference>
<dbReference type="GO" id="GO:0003676">
    <property type="term" value="F:nucleic acid binding"/>
    <property type="evidence" value="ECO:0007669"/>
    <property type="project" value="InterPro"/>
</dbReference>
<dbReference type="Gramene" id="AET6Gv20039100.4">
    <property type="protein sequence ID" value="AET6Gv20039100.4"/>
    <property type="gene ID" value="AET6Gv20039100"/>
</dbReference>
<dbReference type="EnsemblPlants" id="AET6Gv20039100.4">
    <property type="protein sequence ID" value="AET6Gv20039100.4"/>
    <property type="gene ID" value="AET6Gv20039100"/>
</dbReference>
<evidence type="ECO:0000256" key="3">
    <source>
        <dbReference type="ARBA" id="ARBA00022946"/>
    </source>
</evidence>
<reference evidence="5" key="2">
    <citation type="journal article" date="2017" name="Nat. Plants">
        <title>The Aegilops tauschii genome reveals multiple impacts of transposons.</title>
        <authorList>
            <person name="Zhao G."/>
            <person name="Zou C."/>
            <person name="Li K."/>
            <person name="Wang K."/>
            <person name="Li T."/>
            <person name="Gao L."/>
            <person name="Zhang X."/>
            <person name="Wang H."/>
            <person name="Yang Z."/>
            <person name="Liu X."/>
            <person name="Jiang W."/>
            <person name="Mao L."/>
            <person name="Kong X."/>
            <person name="Jiao Y."/>
            <person name="Jia J."/>
        </authorList>
    </citation>
    <scope>NUCLEOTIDE SEQUENCE [LARGE SCALE GENOMIC DNA]</scope>
    <source>
        <strain evidence="5">cv. AL8/78</strain>
    </source>
</reference>
<evidence type="ECO:0000256" key="2">
    <source>
        <dbReference type="ARBA" id="ARBA00022472"/>
    </source>
</evidence>
<evidence type="ECO:0000256" key="1">
    <source>
        <dbReference type="ARBA" id="ARBA00007692"/>
    </source>
</evidence>